<dbReference type="EMBL" id="FMYF01000003">
    <property type="protein sequence ID" value="SDB80690.1"/>
    <property type="molecule type" value="Genomic_DNA"/>
</dbReference>
<proteinExistence type="predicted"/>
<evidence type="ECO:0000259" key="4">
    <source>
        <dbReference type="Pfam" id="PF16113"/>
    </source>
</evidence>
<reference evidence="5 6" key="1">
    <citation type="submission" date="2016-06" db="EMBL/GenBank/DDBJ databases">
        <authorList>
            <person name="Olsen C.W."/>
            <person name="Carey S."/>
            <person name="Hinshaw L."/>
            <person name="Karasin A.I."/>
        </authorList>
    </citation>
    <scope>NUCLEOTIDE SEQUENCE [LARGE SCALE GENOMIC DNA]</scope>
    <source>
        <strain evidence="5 6">LZ-22</strain>
    </source>
</reference>
<keyword evidence="6" id="KW-1185">Reference proteome</keyword>
<comment type="catalytic activity">
    <reaction evidence="1">
        <text>3-hydroxy-2-methylpropanoyl-CoA + H2O = 3-hydroxy-2-methylpropanoate + CoA + H(+)</text>
        <dbReference type="Rhea" id="RHEA:20888"/>
        <dbReference type="ChEBI" id="CHEBI:11805"/>
        <dbReference type="ChEBI" id="CHEBI:15377"/>
        <dbReference type="ChEBI" id="CHEBI:15378"/>
        <dbReference type="ChEBI" id="CHEBI:57287"/>
        <dbReference type="ChEBI" id="CHEBI:57340"/>
        <dbReference type="EC" id="3.1.2.4"/>
    </reaction>
</comment>
<dbReference type="GO" id="GO:0003860">
    <property type="term" value="F:3-hydroxyisobutyryl-CoA hydrolase activity"/>
    <property type="evidence" value="ECO:0007669"/>
    <property type="project" value="UniProtKB-EC"/>
</dbReference>
<dbReference type="Pfam" id="PF16113">
    <property type="entry name" value="ECH_2"/>
    <property type="match status" value="1"/>
</dbReference>
<dbReference type="InterPro" id="IPR045004">
    <property type="entry name" value="ECH_dom"/>
</dbReference>
<dbReference type="GO" id="GO:0006574">
    <property type="term" value="P:L-valine catabolic process"/>
    <property type="evidence" value="ECO:0007669"/>
    <property type="project" value="TreeGrafter"/>
</dbReference>
<dbReference type="InterPro" id="IPR029045">
    <property type="entry name" value="ClpP/crotonase-like_dom_sf"/>
</dbReference>
<dbReference type="EC" id="3.1.2.4" evidence="2"/>
<evidence type="ECO:0000256" key="2">
    <source>
        <dbReference type="ARBA" id="ARBA00011915"/>
    </source>
</evidence>
<dbReference type="GO" id="GO:0005829">
    <property type="term" value="C:cytosol"/>
    <property type="evidence" value="ECO:0007669"/>
    <property type="project" value="TreeGrafter"/>
</dbReference>
<keyword evidence="3" id="KW-0378">Hydrolase</keyword>
<dbReference type="RefSeq" id="WP_092607203.1">
    <property type="nucleotide sequence ID" value="NZ_FMYF01000003.1"/>
</dbReference>
<evidence type="ECO:0000313" key="5">
    <source>
        <dbReference type="EMBL" id="SDB80690.1"/>
    </source>
</evidence>
<dbReference type="PANTHER" id="PTHR43176:SF3">
    <property type="entry name" value="3-HYDROXYISOBUTYRYL-COA HYDROLASE, MITOCHONDRIAL"/>
    <property type="match status" value="1"/>
</dbReference>
<dbReference type="OrthoDB" id="9790967at2"/>
<dbReference type="CDD" id="cd06558">
    <property type="entry name" value="crotonase-like"/>
    <property type="match status" value="1"/>
</dbReference>
<dbReference type="Proteomes" id="UP000199086">
    <property type="component" value="Unassembled WGS sequence"/>
</dbReference>
<accession>A0A1G6GFE7</accession>
<sequence>MELASRTTDDVLFGTDGPVARIVLNRPRAINALTEAMVTDVHAQLDAWAEDDAVGAVVIQGSGERGLCSGGDVRAVRTHVLEHGRPGNFFRAEYAMNAAIADFPKPYVALMDGIVMGGGVGVSGHGSIRLTTERTRLAMPETIIGFTPDVGARWLLARAPGEIGAWMAMTGETIDGTDAVAAGFADAMVAADRLATMAELDGERDPWLFALAEGAPFTGAEISYPALSALHRGGPTRAWIDECFTGTDAATVVERLLDHPEQAARQAGATLRLRCPLSVVVSLEGVRRAQAMASVHEVLDQDLLVAERLAMLPDFSEGVRAQLVDKDQRPSWSDASIEDVDPAEVAGLFTA</sequence>
<feature type="domain" description="Enoyl-CoA hydratase/isomerase" evidence="4">
    <location>
        <begin position="20"/>
        <end position="349"/>
    </location>
</feature>
<name>A0A1G6GFE7_9ACTN</name>
<dbReference type="InterPro" id="IPR032259">
    <property type="entry name" value="HIBYL-CoA-H"/>
</dbReference>
<evidence type="ECO:0000313" key="6">
    <source>
        <dbReference type="Proteomes" id="UP000199086"/>
    </source>
</evidence>
<evidence type="ECO:0000256" key="1">
    <source>
        <dbReference type="ARBA" id="ARBA00001709"/>
    </source>
</evidence>
<dbReference type="STRING" id="1577474.GA0111570_1037"/>
<dbReference type="AlphaFoldDB" id="A0A1G6GFE7"/>
<dbReference type="SUPFAM" id="SSF52096">
    <property type="entry name" value="ClpP/crotonase"/>
    <property type="match status" value="1"/>
</dbReference>
<organism evidence="5 6">
    <name type="scientific">Raineyella antarctica</name>
    <dbReference type="NCBI Taxonomy" id="1577474"/>
    <lineage>
        <taxon>Bacteria</taxon>
        <taxon>Bacillati</taxon>
        <taxon>Actinomycetota</taxon>
        <taxon>Actinomycetes</taxon>
        <taxon>Propionibacteriales</taxon>
        <taxon>Propionibacteriaceae</taxon>
        <taxon>Raineyella</taxon>
    </lineage>
</organism>
<dbReference type="PANTHER" id="PTHR43176">
    <property type="entry name" value="3-HYDROXYISOBUTYRYL-COA HYDROLASE-RELATED"/>
    <property type="match status" value="1"/>
</dbReference>
<dbReference type="Gene3D" id="3.90.226.10">
    <property type="entry name" value="2-enoyl-CoA Hydratase, Chain A, domain 1"/>
    <property type="match status" value="1"/>
</dbReference>
<dbReference type="NCBIfam" id="NF004127">
    <property type="entry name" value="PRK05617.1"/>
    <property type="match status" value="1"/>
</dbReference>
<protein>
    <recommendedName>
        <fullName evidence="2">3-hydroxyisobutyryl-CoA hydrolase</fullName>
        <ecNumber evidence="2">3.1.2.4</ecNumber>
    </recommendedName>
</protein>
<gene>
    <name evidence="5" type="ORF">GA0111570_1037</name>
</gene>
<evidence type="ECO:0000256" key="3">
    <source>
        <dbReference type="ARBA" id="ARBA00022801"/>
    </source>
</evidence>